<accession>A0A8S1EXJ9</accession>
<dbReference type="PROSITE" id="PS00107">
    <property type="entry name" value="PROTEIN_KINASE_ATP"/>
    <property type="match status" value="1"/>
</dbReference>
<name>A0A8S1EXJ9_9PELO</name>
<dbReference type="AlphaFoldDB" id="A0A8S1EXJ9"/>
<gene>
    <name evidence="4" type="ORF">CBOVIS_LOCUS7072</name>
</gene>
<dbReference type="PROSITE" id="PS50011">
    <property type="entry name" value="PROTEIN_KINASE_DOM"/>
    <property type="match status" value="1"/>
</dbReference>
<dbReference type="PANTHER" id="PTHR11909">
    <property type="entry name" value="CASEIN KINASE-RELATED"/>
    <property type="match status" value="1"/>
</dbReference>
<organism evidence="4 5">
    <name type="scientific">Caenorhabditis bovis</name>
    <dbReference type="NCBI Taxonomy" id="2654633"/>
    <lineage>
        <taxon>Eukaryota</taxon>
        <taxon>Metazoa</taxon>
        <taxon>Ecdysozoa</taxon>
        <taxon>Nematoda</taxon>
        <taxon>Chromadorea</taxon>
        <taxon>Rhabditida</taxon>
        <taxon>Rhabditina</taxon>
        <taxon>Rhabditomorpha</taxon>
        <taxon>Rhabditoidea</taxon>
        <taxon>Rhabditidae</taxon>
        <taxon>Peloderinae</taxon>
        <taxon>Caenorhabditis</taxon>
    </lineage>
</organism>
<dbReference type="Gene3D" id="1.10.510.10">
    <property type="entry name" value="Transferase(Phosphotransferase) domain 1"/>
    <property type="match status" value="1"/>
</dbReference>
<feature type="domain" description="Protein kinase" evidence="3">
    <location>
        <begin position="52"/>
        <end position="365"/>
    </location>
</feature>
<dbReference type="InterPro" id="IPR011009">
    <property type="entry name" value="Kinase-like_dom_sf"/>
</dbReference>
<evidence type="ECO:0000256" key="2">
    <source>
        <dbReference type="SAM" id="MobiDB-lite"/>
    </source>
</evidence>
<feature type="region of interest" description="Disordered" evidence="2">
    <location>
        <begin position="1"/>
        <end position="47"/>
    </location>
</feature>
<feature type="compositionally biased region" description="Basic and acidic residues" evidence="2">
    <location>
        <begin position="1"/>
        <end position="28"/>
    </location>
</feature>
<evidence type="ECO:0000313" key="5">
    <source>
        <dbReference type="Proteomes" id="UP000494206"/>
    </source>
</evidence>
<proteinExistence type="predicted"/>
<dbReference type="SUPFAM" id="SSF56112">
    <property type="entry name" value="Protein kinase-like (PK-like)"/>
    <property type="match status" value="1"/>
</dbReference>
<evidence type="ECO:0000313" key="4">
    <source>
        <dbReference type="EMBL" id="CAB3404797.1"/>
    </source>
</evidence>
<dbReference type="EMBL" id="CADEPM010000004">
    <property type="protein sequence ID" value="CAB3404797.1"/>
    <property type="molecule type" value="Genomic_DNA"/>
</dbReference>
<dbReference type="OrthoDB" id="10020333at2759"/>
<reference evidence="4 5" key="1">
    <citation type="submission" date="2020-04" db="EMBL/GenBank/DDBJ databases">
        <authorList>
            <person name="Laetsch R D."/>
            <person name="Stevens L."/>
            <person name="Kumar S."/>
            <person name="Blaxter L. M."/>
        </authorList>
    </citation>
    <scope>NUCLEOTIDE SEQUENCE [LARGE SCALE GENOMIC DNA]</scope>
</reference>
<dbReference type="InterPro" id="IPR017441">
    <property type="entry name" value="Protein_kinase_ATP_BS"/>
</dbReference>
<evidence type="ECO:0000256" key="1">
    <source>
        <dbReference type="PROSITE-ProRule" id="PRU10141"/>
    </source>
</evidence>
<dbReference type="InterPro" id="IPR050235">
    <property type="entry name" value="CK1_Ser-Thr_kinase"/>
</dbReference>
<sequence>MDEKSKSKKTGDARTKDEKREKDREAMKKLQNMDMPKPEKGENRIESSKGSYEIGDELGQGSFGAVFRVRREADGKYYAMKCESVHVKKQILAHEARVLQSLNMLNSVHFVELVDRGKVNNRFLFLILKLVGQNLWDIRIKLPDRKYSMNTSLKIAEQTLAGVRDLHRVGFLHRDIKPPNFAIGREEDDTFHTIYVLDFGLCRKICTKGVDLRTPRVTCAFRGTTRYAALAAHEMMEQSRKDDIESWWYMVSEMLVFDIPWKQCKGTDREAVLIAKRKLREDENALKNMFKYGCYEQMAAILQYVDSLAYNSIPDYDYVYNQISVASKINGFTDKQPVDWDKTRDFHGPKYKTGEPYIVKELLPL</sequence>
<dbReference type="InterPro" id="IPR000719">
    <property type="entry name" value="Prot_kinase_dom"/>
</dbReference>
<feature type="compositionally biased region" description="Basic and acidic residues" evidence="2">
    <location>
        <begin position="36"/>
        <end position="47"/>
    </location>
</feature>
<dbReference type="Proteomes" id="UP000494206">
    <property type="component" value="Unassembled WGS sequence"/>
</dbReference>
<keyword evidence="5" id="KW-1185">Reference proteome</keyword>
<evidence type="ECO:0000259" key="3">
    <source>
        <dbReference type="PROSITE" id="PS50011"/>
    </source>
</evidence>
<dbReference type="SMART" id="SM00220">
    <property type="entry name" value="S_TKc"/>
    <property type="match status" value="1"/>
</dbReference>
<comment type="caution">
    <text evidence="4">The sequence shown here is derived from an EMBL/GenBank/DDBJ whole genome shotgun (WGS) entry which is preliminary data.</text>
</comment>
<feature type="binding site" evidence="1">
    <location>
        <position position="81"/>
    </location>
    <ligand>
        <name>ATP</name>
        <dbReference type="ChEBI" id="CHEBI:30616"/>
    </ligand>
</feature>
<keyword evidence="1" id="KW-0067">ATP-binding</keyword>
<dbReference type="GO" id="GO:0004672">
    <property type="term" value="F:protein kinase activity"/>
    <property type="evidence" value="ECO:0007669"/>
    <property type="project" value="InterPro"/>
</dbReference>
<dbReference type="Pfam" id="PF00069">
    <property type="entry name" value="Pkinase"/>
    <property type="match status" value="1"/>
</dbReference>
<dbReference type="GO" id="GO:0005524">
    <property type="term" value="F:ATP binding"/>
    <property type="evidence" value="ECO:0007669"/>
    <property type="project" value="UniProtKB-UniRule"/>
</dbReference>
<keyword evidence="1" id="KW-0547">Nucleotide-binding</keyword>
<protein>
    <recommendedName>
        <fullName evidence="3">Protein kinase domain-containing protein</fullName>
    </recommendedName>
</protein>